<keyword evidence="3" id="KW-1185">Reference proteome</keyword>
<dbReference type="InterPro" id="IPR021834">
    <property type="entry name" value="DUF3426"/>
</dbReference>
<evidence type="ECO:0000313" key="2">
    <source>
        <dbReference type="EMBL" id="NZA02475.1"/>
    </source>
</evidence>
<keyword evidence="1" id="KW-0812">Transmembrane</keyword>
<comment type="caution">
    <text evidence="2">The sequence shown here is derived from an EMBL/GenBank/DDBJ whole genome shotgun (WGS) entry which is preliminary data.</text>
</comment>
<proteinExistence type="predicted"/>
<reference evidence="2 3" key="1">
    <citation type="submission" date="2020-07" db="EMBL/GenBank/DDBJ databases">
        <authorList>
            <person name="Maaloum M."/>
        </authorList>
    </citation>
    <scope>NUCLEOTIDE SEQUENCE [LARGE SCALE GENOMIC DNA]</scope>
    <source>
        <strain evidence="2 3">GCS-AN-3</strain>
    </source>
</reference>
<keyword evidence="1" id="KW-0472">Membrane</keyword>
<sequence length="180" mass="19383">MLSGVGEVVEPLAPDAAAPAAAPPVDQPEPRFVEQARRRAFWSSRPVRVGLWAALLVLLLALALQWVLSRRDWLAAREPALVPALQAMCQVVGCQIAPYRQLETIVIDSSAFNRVSANAFRFSVTLRNTADMPVATPSLELTLTDAQDQALVRRVVSAAELGAPRRLPRGASSAAPTRSP</sequence>
<evidence type="ECO:0000313" key="3">
    <source>
        <dbReference type="Proteomes" id="UP000589716"/>
    </source>
</evidence>
<keyword evidence="1" id="KW-1133">Transmembrane helix</keyword>
<dbReference type="Pfam" id="PF11906">
    <property type="entry name" value="DUF3426"/>
    <property type="match status" value="1"/>
</dbReference>
<feature type="transmembrane region" description="Helical" evidence="1">
    <location>
        <begin position="49"/>
        <end position="68"/>
    </location>
</feature>
<evidence type="ECO:0000256" key="1">
    <source>
        <dbReference type="SAM" id="Phobius"/>
    </source>
</evidence>
<protein>
    <submittedName>
        <fullName evidence="2">DUF3426 domain-containing protein</fullName>
    </submittedName>
</protein>
<gene>
    <name evidence="2" type="ORF">H0I39_13200</name>
</gene>
<dbReference type="AlphaFoldDB" id="A0A853ITM6"/>
<name>A0A853ITM6_9BURK</name>
<organism evidence="2 3">
    <name type="scientific">Ottowia beijingensis</name>
    <dbReference type="NCBI Taxonomy" id="1207057"/>
    <lineage>
        <taxon>Bacteria</taxon>
        <taxon>Pseudomonadati</taxon>
        <taxon>Pseudomonadota</taxon>
        <taxon>Betaproteobacteria</taxon>
        <taxon>Burkholderiales</taxon>
        <taxon>Comamonadaceae</taxon>
        <taxon>Ottowia</taxon>
    </lineage>
</organism>
<dbReference type="Proteomes" id="UP000589716">
    <property type="component" value="Unassembled WGS sequence"/>
</dbReference>
<dbReference type="EMBL" id="JACCKX010000001">
    <property type="protein sequence ID" value="NZA02475.1"/>
    <property type="molecule type" value="Genomic_DNA"/>
</dbReference>
<accession>A0A853ITM6</accession>
<dbReference type="RefSeq" id="WP_180550807.1">
    <property type="nucleotide sequence ID" value="NZ_JACCKX010000001.1"/>
</dbReference>